<evidence type="ECO:0000256" key="1">
    <source>
        <dbReference type="SAM" id="MobiDB-lite"/>
    </source>
</evidence>
<dbReference type="Proteomes" id="UP000654452">
    <property type="component" value="Unassembled WGS sequence"/>
</dbReference>
<comment type="caution">
    <text evidence="3">The sequence shown here is derived from an EMBL/GenBank/DDBJ whole genome shotgun (WGS) entry which is preliminary data.</text>
</comment>
<organism evidence="3 4">
    <name type="scientific">Azospirillum aestuarii</name>
    <dbReference type="NCBI Taxonomy" id="2802052"/>
    <lineage>
        <taxon>Bacteria</taxon>
        <taxon>Pseudomonadati</taxon>
        <taxon>Pseudomonadota</taxon>
        <taxon>Alphaproteobacteria</taxon>
        <taxon>Rhodospirillales</taxon>
        <taxon>Azospirillaceae</taxon>
        <taxon>Azospirillum</taxon>
    </lineage>
</organism>
<proteinExistence type="predicted"/>
<keyword evidence="2" id="KW-1133">Transmembrane helix</keyword>
<accession>A0ABS1HRZ2</accession>
<keyword evidence="2" id="KW-0472">Membrane</keyword>
<dbReference type="RefSeq" id="WP_174449389.1">
    <property type="nucleotide sequence ID" value="NZ_JAEPIV010000001.1"/>
</dbReference>
<evidence type="ECO:0000256" key="2">
    <source>
        <dbReference type="SAM" id="Phobius"/>
    </source>
</evidence>
<protein>
    <submittedName>
        <fullName evidence="3">Uncharacterized protein</fullName>
    </submittedName>
</protein>
<name>A0ABS1HRZ2_9PROT</name>
<evidence type="ECO:0000313" key="3">
    <source>
        <dbReference type="EMBL" id="MBK4717599.1"/>
    </source>
</evidence>
<evidence type="ECO:0000313" key="4">
    <source>
        <dbReference type="Proteomes" id="UP000654452"/>
    </source>
</evidence>
<keyword evidence="4" id="KW-1185">Reference proteome</keyword>
<feature type="transmembrane region" description="Helical" evidence="2">
    <location>
        <begin position="95"/>
        <end position="114"/>
    </location>
</feature>
<keyword evidence="2" id="KW-0812">Transmembrane</keyword>
<feature type="compositionally biased region" description="Low complexity" evidence="1">
    <location>
        <begin position="163"/>
        <end position="172"/>
    </location>
</feature>
<reference evidence="3 4" key="1">
    <citation type="submission" date="2021-01" db="EMBL/GenBank/DDBJ databases">
        <title>Azospirillum sp. YIM DDC1 draft genome.</title>
        <authorList>
            <person name="Wang Y.-X."/>
        </authorList>
    </citation>
    <scope>NUCLEOTIDE SEQUENCE [LARGE SCALE GENOMIC DNA]</scope>
    <source>
        <strain evidence="3 4">YIM DDC1</strain>
    </source>
</reference>
<feature type="region of interest" description="Disordered" evidence="1">
    <location>
        <begin position="163"/>
        <end position="195"/>
    </location>
</feature>
<dbReference type="EMBL" id="JAEPIV010000001">
    <property type="protein sequence ID" value="MBK4717599.1"/>
    <property type="molecule type" value="Genomic_DNA"/>
</dbReference>
<sequence>MLKTIKGKIESVGPSRGTKDETVYDYIRFLNNNGEVVLVKSVKTRSTVDSYIQPGENGVFFLYGNGPHLLLAAQLGDRFASDFEGFVEDRRIGKIVTTLAFFGPVALIALGALVEGDKSGLATVGVFAILPCWGFGLFAFLPAFLSSKVPSAEQFEAARAAALGGHAPSPSEKSPRPKRPDWFAGLERNFDKGSK</sequence>
<gene>
    <name evidence="3" type="ORF">JJL56_01825</name>
</gene>
<feature type="transmembrane region" description="Helical" evidence="2">
    <location>
        <begin position="120"/>
        <end position="145"/>
    </location>
</feature>